<evidence type="ECO:0000259" key="2">
    <source>
        <dbReference type="Pfam" id="PF25273"/>
    </source>
</evidence>
<dbReference type="EMBL" id="CAMXCT020004167">
    <property type="protein sequence ID" value="CAL1161330.1"/>
    <property type="molecule type" value="Genomic_DNA"/>
</dbReference>
<dbReference type="AlphaFoldDB" id="A0A9P1DCU9"/>
<accession>A0A9P1DCU9</accession>
<name>A0A9P1DCU9_9DINO</name>
<dbReference type="InterPro" id="IPR057191">
    <property type="entry name" value="DUF7869"/>
</dbReference>
<evidence type="ECO:0000256" key="1">
    <source>
        <dbReference type="SAM" id="MobiDB-lite"/>
    </source>
</evidence>
<dbReference type="Proteomes" id="UP001152797">
    <property type="component" value="Unassembled WGS sequence"/>
</dbReference>
<feature type="region of interest" description="Disordered" evidence="1">
    <location>
        <begin position="107"/>
        <end position="134"/>
    </location>
</feature>
<reference evidence="4 5" key="2">
    <citation type="submission" date="2024-05" db="EMBL/GenBank/DDBJ databases">
        <authorList>
            <person name="Chen Y."/>
            <person name="Shah S."/>
            <person name="Dougan E. K."/>
            <person name="Thang M."/>
            <person name="Chan C."/>
        </authorList>
    </citation>
    <scope>NUCLEOTIDE SEQUENCE [LARGE SCALE GENOMIC DNA]</scope>
</reference>
<dbReference type="EMBL" id="CAMXCT030004167">
    <property type="protein sequence ID" value="CAL4795267.1"/>
    <property type="molecule type" value="Genomic_DNA"/>
</dbReference>
<keyword evidence="5" id="KW-1185">Reference proteome</keyword>
<gene>
    <name evidence="3" type="ORF">C1SCF055_LOCUS33449</name>
</gene>
<sequence>VFELLKKQDVREKRGLQLQGVSVCQTSFRKILGLGKHRFGRLRASVLNQEKDCPRDQRFMPQKFSRLPPSSVRPLVVEYLQRLYESTAEPLPEAFQAQTEIAATQPQGVVRKRGKRPRHLFKSDPAADKGMKGHKAEAKFLPPGTILEYLELCRAEFPDAKIGRKVWEEEFRDLLYIRPRSQHAACSECVRHKVIIKKLRKSVGARRAQLALYREHLRRQYCDRVCYWKARGLSRLREMAGDGSVRKITVIVDSMDHSKFAVPKAVALHSKDFAQFLRPTLSTTCVIIHGYMVLFYMSEPHVAHDSSWTAEVVSHSLHELQGHFPSLDLRQCHLSLHGDNSSKELKNQALMQLCSGLTSQRRLKSASMSFLQSGHSHEDVDQCFSSLSTWISSQPELHTPHQYIQTVQKWLDKASTRPEEQFKKVYKVDQTRAWKAQLHQLFEHAQIKGVGGPGAPHLFLFERAEDVRISLLEDWMSYVVCFFDCGNWHLKAKIHNSLPRIHRIWV</sequence>
<proteinExistence type="predicted"/>
<evidence type="ECO:0000313" key="5">
    <source>
        <dbReference type="Proteomes" id="UP001152797"/>
    </source>
</evidence>
<feature type="compositionally biased region" description="Basic residues" evidence="1">
    <location>
        <begin position="110"/>
        <end position="120"/>
    </location>
</feature>
<evidence type="ECO:0000313" key="4">
    <source>
        <dbReference type="EMBL" id="CAL4795267.1"/>
    </source>
</evidence>
<reference evidence="3" key="1">
    <citation type="submission" date="2022-10" db="EMBL/GenBank/DDBJ databases">
        <authorList>
            <person name="Chen Y."/>
            <person name="Dougan E. K."/>
            <person name="Chan C."/>
            <person name="Rhodes N."/>
            <person name="Thang M."/>
        </authorList>
    </citation>
    <scope>NUCLEOTIDE SEQUENCE</scope>
</reference>
<feature type="domain" description="DUF7869" evidence="2">
    <location>
        <begin position="284"/>
        <end position="445"/>
    </location>
</feature>
<dbReference type="Pfam" id="PF25273">
    <property type="entry name" value="DUF7869"/>
    <property type="match status" value="1"/>
</dbReference>
<feature type="compositionally biased region" description="Basic and acidic residues" evidence="1">
    <location>
        <begin position="121"/>
        <end position="134"/>
    </location>
</feature>
<dbReference type="PANTHER" id="PTHR33153">
    <property type="entry name" value="MYND-TYPE DOMAIN-CONTAINING PROTEIN"/>
    <property type="match status" value="1"/>
</dbReference>
<dbReference type="EMBL" id="CAMXCT010004167">
    <property type="protein sequence ID" value="CAI4007955.1"/>
    <property type="molecule type" value="Genomic_DNA"/>
</dbReference>
<dbReference type="PANTHER" id="PTHR33153:SF3">
    <property type="entry name" value="TRAFFICKING PROTEIN PARTICLE COMPLEX SUBUNIT 11 DOMAIN-CONTAINING PROTEIN"/>
    <property type="match status" value="1"/>
</dbReference>
<comment type="caution">
    <text evidence="3">The sequence shown here is derived from an EMBL/GenBank/DDBJ whole genome shotgun (WGS) entry which is preliminary data.</text>
</comment>
<feature type="non-terminal residue" evidence="3">
    <location>
        <position position="506"/>
    </location>
</feature>
<dbReference type="OrthoDB" id="10056684at2759"/>
<evidence type="ECO:0000313" key="3">
    <source>
        <dbReference type="EMBL" id="CAI4007955.1"/>
    </source>
</evidence>
<protein>
    <recommendedName>
        <fullName evidence="2">DUF7869 domain-containing protein</fullName>
    </recommendedName>
</protein>
<organism evidence="3">
    <name type="scientific">Cladocopium goreaui</name>
    <dbReference type="NCBI Taxonomy" id="2562237"/>
    <lineage>
        <taxon>Eukaryota</taxon>
        <taxon>Sar</taxon>
        <taxon>Alveolata</taxon>
        <taxon>Dinophyceae</taxon>
        <taxon>Suessiales</taxon>
        <taxon>Symbiodiniaceae</taxon>
        <taxon>Cladocopium</taxon>
    </lineage>
</organism>